<feature type="transmembrane region" description="Helical" evidence="11">
    <location>
        <begin position="279"/>
        <end position="301"/>
    </location>
</feature>
<evidence type="ECO:0000256" key="10">
    <source>
        <dbReference type="SAM" id="MobiDB-lite"/>
    </source>
</evidence>
<evidence type="ECO:0000256" key="1">
    <source>
        <dbReference type="ARBA" id="ARBA00004448"/>
    </source>
</evidence>
<evidence type="ECO:0000256" key="2">
    <source>
        <dbReference type="ARBA" id="ARBA00009877"/>
    </source>
</evidence>
<protein>
    <submittedName>
        <fullName evidence="13">Mitochondrial inner membrane OXA1</fullName>
    </submittedName>
</protein>
<feature type="compositionally biased region" description="Basic and acidic residues" evidence="10">
    <location>
        <begin position="541"/>
        <end position="561"/>
    </location>
</feature>
<feature type="transmembrane region" description="Helical" evidence="11">
    <location>
        <begin position="331"/>
        <end position="347"/>
    </location>
</feature>
<feature type="domain" description="Membrane insertase YidC/Oxa/ALB C-terminal" evidence="12">
    <location>
        <begin position="210"/>
        <end position="404"/>
    </location>
</feature>
<accession>A0AAI8YW70</accession>
<keyword evidence="4" id="KW-0999">Mitochondrion inner membrane</keyword>
<feature type="transmembrane region" description="Helical" evidence="11">
    <location>
        <begin position="368"/>
        <end position="391"/>
    </location>
</feature>
<dbReference type="Proteomes" id="UP001296104">
    <property type="component" value="Unassembled WGS sequence"/>
</dbReference>
<evidence type="ECO:0000256" key="4">
    <source>
        <dbReference type="ARBA" id="ARBA00022792"/>
    </source>
</evidence>
<feature type="transmembrane region" description="Helical" evidence="11">
    <location>
        <begin position="208"/>
        <end position="230"/>
    </location>
</feature>
<dbReference type="Pfam" id="PF02096">
    <property type="entry name" value="60KD_IMP"/>
    <property type="match status" value="1"/>
</dbReference>
<keyword evidence="14" id="KW-1185">Reference proteome</keyword>
<dbReference type="CDD" id="cd20069">
    <property type="entry name" value="5TM_Oxa1-like"/>
    <property type="match status" value="1"/>
</dbReference>
<dbReference type="GO" id="GO:0032979">
    <property type="term" value="P:protein insertion into mitochondrial inner membrane from matrix"/>
    <property type="evidence" value="ECO:0007669"/>
    <property type="project" value="TreeGrafter"/>
</dbReference>
<feature type="region of interest" description="Disordered" evidence="10">
    <location>
        <begin position="534"/>
        <end position="567"/>
    </location>
</feature>
<gene>
    <name evidence="13" type="ORF">LECACI_7A003123</name>
</gene>
<dbReference type="AlphaFoldDB" id="A0AAI8YW70"/>
<dbReference type="EMBL" id="CAVMBE010000014">
    <property type="protein sequence ID" value="CAK3942386.1"/>
    <property type="molecule type" value="Genomic_DNA"/>
</dbReference>
<evidence type="ECO:0000313" key="13">
    <source>
        <dbReference type="EMBL" id="CAK3942386.1"/>
    </source>
</evidence>
<proteinExistence type="inferred from homology"/>
<dbReference type="GO" id="GO:0005743">
    <property type="term" value="C:mitochondrial inner membrane"/>
    <property type="evidence" value="ECO:0007669"/>
    <property type="project" value="UniProtKB-SubCell"/>
</dbReference>
<keyword evidence="7" id="KW-0496">Mitochondrion</keyword>
<dbReference type="PANTHER" id="PTHR12428:SF66">
    <property type="entry name" value="MITOCHONDRIAL INNER MEMBRANE PROTEIN OXA1L"/>
    <property type="match status" value="1"/>
</dbReference>
<evidence type="ECO:0000256" key="8">
    <source>
        <dbReference type="ARBA" id="ARBA00023136"/>
    </source>
</evidence>
<comment type="subcellular location">
    <subcellularLocation>
        <location evidence="9">Membrane</location>
        <topology evidence="9">Multi-pass membrane protein</topology>
    </subcellularLocation>
    <subcellularLocation>
        <location evidence="1">Mitochondrion inner membrane</location>
        <topology evidence="1">Multi-pass membrane protein</topology>
    </subcellularLocation>
</comment>
<evidence type="ECO:0000256" key="3">
    <source>
        <dbReference type="ARBA" id="ARBA00022692"/>
    </source>
</evidence>
<dbReference type="PANTHER" id="PTHR12428">
    <property type="entry name" value="OXA1"/>
    <property type="match status" value="1"/>
</dbReference>
<feature type="region of interest" description="Disordered" evidence="10">
    <location>
        <begin position="98"/>
        <end position="146"/>
    </location>
</feature>
<feature type="compositionally biased region" description="Pro residues" evidence="10">
    <location>
        <begin position="133"/>
        <end position="142"/>
    </location>
</feature>
<comment type="similarity">
    <text evidence="2 9">Belongs to the OXA1/ALB3/YidC family.</text>
</comment>
<feature type="compositionally biased region" description="Low complexity" evidence="10">
    <location>
        <begin position="123"/>
        <end position="132"/>
    </location>
</feature>
<feature type="compositionally biased region" description="Polar residues" evidence="10">
    <location>
        <begin position="29"/>
        <end position="46"/>
    </location>
</feature>
<evidence type="ECO:0000259" key="12">
    <source>
        <dbReference type="Pfam" id="PF02096"/>
    </source>
</evidence>
<dbReference type="GO" id="GO:0032977">
    <property type="term" value="F:membrane insertase activity"/>
    <property type="evidence" value="ECO:0007669"/>
    <property type="project" value="InterPro"/>
</dbReference>
<feature type="compositionally biased region" description="Low complexity" evidence="10">
    <location>
        <begin position="98"/>
        <end position="116"/>
    </location>
</feature>
<keyword evidence="6 11" id="KW-1133">Transmembrane helix</keyword>
<feature type="compositionally biased region" description="Basic residues" evidence="10">
    <location>
        <begin position="12"/>
        <end position="21"/>
    </location>
</feature>
<reference evidence="13" key="1">
    <citation type="submission" date="2023-11" db="EMBL/GenBank/DDBJ databases">
        <authorList>
            <person name="Alioto T."/>
            <person name="Alioto T."/>
            <person name="Gomez Garrido J."/>
        </authorList>
    </citation>
    <scope>NUCLEOTIDE SEQUENCE</scope>
</reference>
<evidence type="ECO:0000256" key="9">
    <source>
        <dbReference type="RuleBase" id="RU003945"/>
    </source>
</evidence>
<feature type="region of interest" description="Disordered" evidence="10">
    <location>
        <begin position="1"/>
        <end position="53"/>
    </location>
</feature>
<evidence type="ECO:0000313" key="14">
    <source>
        <dbReference type="Proteomes" id="UP001296104"/>
    </source>
</evidence>
<name>A0AAI8YW70_9PEZI</name>
<dbReference type="InterPro" id="IPR028055">
    <property type="entry name" value="YidC/Oxa/ALB_C"/>
</dbReference>
<evidence type="ECO:0000256" key="7">
    <source>
        <dbReference type="ARBA" id="ARBA00023128"/>
    </source>
</evidence>
<keyword evidence="5" id="KW-0809">Transit peptide</keyword>
<evidence type="ECO:0000256" key="6">
    <source>
        <dbReference type="ARBA" id="ARBA00022989"/>
    </source>
</evidence>
<dbReference type="InterPro" id="IPR001708">
    <property type="entry name" value="YidC/ALB3/OXA1/COX18"/>
</dbReference>
<evidence type="ECO:0000256" key="5">
    <source>
        <dbReference type="ARBA" id="ARBA00022946"/>
    </source>
</evidence>
<evidence type="ECO:0000256" key="11">
    <source>
        <dbReference type="SAM" id="Phobius"/>
    </source>
</evidence>
<sequence length="567" mass="61843">MPSRGLDIAKRQLSRSIHRQSRNVMRSGARSSHTNADYCEQLSTSPPTLPRSALLRPTSSLRASNQRPPLFPPPIASISAVRHASSWSSWLGLGKSEEAPVVSQTPTPTAPAAVTQQPPPPSTENVAAAAPSNAPPTAPPTAPAAEQAQSFNVDTITFDNIDLNSAALDAAQIPEGIGYLKQIGVHFGLGPTSMLEWLLEHFHIWGGLPWWAAIAATGILVRCCMFPFFLRMSDMQARTQALSSVTKPFQDRMMQASNEGRTQDMMVAFQQMAAIRKRAGITTAGQFVPLGFQAVIGYAGFKLMRTCAELPVPGFTDGGFLWLKDLTMTDGYLLMPLFMAATMHMVIRVGGEAGAAAQMSPGMRNIMLYAMPAVMFLFMIWQPGAVCVWFASTGAVGILQGRLLQRPAVRSYFGLAPLYKPEPGEKGSSLFDSYLERAGLSSSKEVSSKASFVQGQSQSATKNAAYMQPTYQSPNLRRKVVGNKIDTTIVTPNPSGTTATSSEMIQPGALVEKESMFGNLKQQLQNTVSKFQRMRTMTPEQVKKQQREAFKRKAENYEKNAQKRGRR</sequence>
<organism evidence="13 14">
    <name type="scientific">Lecanosticta acicola</name>
    <dbReference type="NCBI Taxonomy" id="111012"/>
    <lineage>
        <taxon>Eukaryota</taxon>
        <taxon>Fungi</taxon>
        <taxon>Dikarya</taxon>
        <taxon>Ascomycota</taxon>
        <taxon>Pezizomycotina</taxon>
        <taxon>Dothideomycetes</taxon>
        <taxon>Dothideomycetidae</taxon>
        <taxon>Mycosphaerellales</taxon>
        <taxon>Mycosphaerellaceae</taxon>
        <taxon>Lecanosticta</taxon>
    </lineage>
</organism>
<keyword evidence="3 9" id="KW-0812">Transmembrane</keyword>
<keyword evidence="8 11" id="KW-0472">Membrane</keyword>
<comment type="caution">
    <text evidence="13">The sequence shown here is derived from an EMBL/GenBank/DDBJ whole genome shotgun (WGS) entry which is preliminary data.</text>
</comment>